<dbReference type="FunFam" id="2.60.40.10:FF:000542">
    <property type="entry name" value="Interleukin-6 receptor subunit beta"/>
    <property type="match status" value="1"/>
</dbReference>
<dbReference type="SUPFAM" id="SSF49265">
    <property type="entry name" value="Fibronectin type III"/>
    <property type="match status" value="2"/>
</dbReference>
<evidence type="ECO:0000259" key="13">
    <source>
        <dbReference type="PROSITE" id="PS50853"/>
    </source>
</evidence>
<reference evidence="15" key="3">
    <citation type="journal article" date="2014" name="Nature">
        <title>Elephant shark genome provides unique insights into gnathostome evolution.</title>
        <authorList>
            <consortium name="International Elephant Shark Genome Sequencing Consortium"/>
            <person name="Venkatesh B."/>
            <person name="Lee A.P."/>
            <person name="Ravi V."/>
            <person name="Maurya A.K."/>
            <person name="Lian M.M."/>
            <person name="Swann J.B."/>
            <person name="Ohta Y."/>
            <person name="Flajnik M.F."/>
            <person name="Sutoh Y."/>
            <person name="Kasahara M."/>
            <person name="Hoon S."/>
            <person name="Gangu V."/>
            <person name="Roy S.W."/>
            <person name="Irimia M."/>
            <person name="Korzh V."/>
            <person name="Kondrychyn I."/>
            <person name="Lim Z.W."/>
            <person name="Tay B.H."/>
            <person name="Tohari S."/>
            <person name="Kong K.W."/>
            <person name="Ho S."/>
            <person name="Lorente-Galdos B."/>
            <person name="Quilez J."/>
            <person name="Marques-Bonet T."/>
            <person name="Raney B.J."/>
            <person name="Ingham P.W."/>
            <person name="Tay A."/>
            <person name="Hillier L.W."/>
            <person name="Minx P."/>
            <person name="Boehm T."/>
            <person name="Wilson R.K."/>
            <person name="Brenner S."/>
            <person name="Warren W.C."/>
        </authorList>
    </citation>
    <scope>NUCLEOTIDE SEQUENCE [LARGE SCALE GENOMIC DNA]</scope>
</reference>
<evidence type="ECO:0000256" key="9">
    <source>
        <dbReference type="ARBA" id="ARBA00023170"/>
    </source>
</evidence>
<dbReference type="Gene3D" id="2.60.40.10">
    <property type="entry name" value="Immunoglobulins"/>
    <property type="match status" value="3"/>
</dbReference>
<feature type="region of interest" description="Disordered" evidence="11">
    <location>
        <begin position="291"/>
        <end position="319"/>
    </location>
</feature>
<keyword evidence="4" id="KW-0732">Signal</keyword>
<reference evidence="15" key="1">
    <citation type="journal article" date="2006" name="Science">
        <title>Ancient noncoding elements conserved in the human genome.</title>
        <authorList>
            <person name="Venkatesh B."/>
            <person name="Kirkness E.F."/>
            <person name="Loh Y.H."/>
            <person name="Halpern A.L."/>
            <person name="Lee A.P."/>
            <person name="Johnson J."/>
            <person name="Dandona N."/>
            <person name="Viswanathan L.D."/>
            <person name="Tay A."/>
            <person name="Venter J.C."/>
            <person name="Strausberg R.L."/>
            <person name="Brenner S."/>
        </authorList>
    </citation>
    <scope>NUCLEOTIDE SEQUENCE [LARGE SCALE GENOMIC DNA]</scope>
</reference>
<keyword evidence="15" id="KW-1185">Reference proteome</keyword>
<dbReference type="SMART" id="SM00060">
    <property type="entry name" value="FN3"/>
    <property type="match status" value="1"/>
</dbReference>
<keyword evidence="10" id="KW-0325">Glycoprotein</keyword>
<name>A0A4W3K5P4_CALMI</name>
<evidence type="ECO:0000313" key="14">
    <source>
        <dbReference type="Ensembl" id="ENSCMIP00000047171.1"/>
    </source>
</evidence>
<feature type="compositionally biased region" description="Low complexity" evidence="11">
    <location>
        <begin position="364"/>
        <end position="375"/>
    </location>
</feature>
<dbReference type="PANTHER" id="PTHR48423">
    <property type="entry name" value="INTERLEUKIN-27 RECEPTOR SUBUNIT ALPHA"/>
    <property type="match status" value="1"/>
</dbReference>
<keyword evidence="8" id="KW-1015">Disulfide bond</keyword>
<evidence type="ECO:0000256" key="4">
    <source>
        <dbReference type="ARBA" id="ARBA00022729"/>
    </source>
</evidence>
<dbReference type="PANTHER" id="PTHR48423:SF1">
    <property type="entry name" value="INTERLEUKIN-27 RECEPTOR SUBUNIT ALPHA"/>
    <property type="match status" value="1"/>
</dbReference>
<evidence type="ECO:0000256" key="7">
    <source>
        <dbReference type="ARBA" id="ARBA00023136"/>
    </source>
</evidence>
<dbReference type="GO" id="GO:0004896">
    <property type="term" value="F:cytokine receptor activity"/>
    <property type="evidence" value="ECO:0007669"/>
    <property type="project" value="InterPro"/>
</dbReference>
<reference evidence="14" key="4">
    <citation type="submission" date="2025-08" db="UniProtKB">
        <authorList>
            <consortium name="Ensembl"/>
        </authorList>
    </citation>
    <scope>IDENTIFICATION</scope>
</reference>
<proteinExistence type="inferred from homology"/>
<evidence type="ECO:0000256" key="12">
    <source>
        <dbReference type="SAM" id="Phobius"/>
    </source>
</evidence>
<evidence type="ECO:0000256" key="6">
    <source>
        <dbReference type="ARBA" id="ARBA00022989"/>
    </source>
</evidence>
<evidence type="ECO:0000256" key="10">
    <source>
        <dbReference type="ARBA" id="ARBA00023180"/>
    </source>
</evidence>
<keyword evidence="3 12" id="KW-0812">Transmembrane</keyword>
<dbReference type="GeneTree" id="ENSGT00940000155603"/>
<dbReference type="InterPro" id="IPR036116">
    <property type="entry name" value="FN3_sf"/>
</dbReference>
<dbReference type="AlphaFoldDB" id="A0A4W3K5P4"/>
<dbReference type="PROSITE" id="PS01353">
    <property type="entry name" value="HEMATOPO_REC_L_F2"/>
    <property type="match status" value="1"/>
</dbReference>
<evidence type="ECO:0000256" key="3">
    <source>
        <dbReference type="ARBA" id="ARBA00022692"/>
    </source>
</evidence>
<dbReference type="STRING" id="7868.ENSCMIP00000047171"/>
<feature type="compositionally biased region" description="Low complexity" evidence="11">
    <location>
        <begin position="292"/>
        <end position="311"/>
    </location>
</feature>
<comment type="similarity">
    <text evidence="2">Belongs to the type I cytokine receptor family. Type 2 subfamily.</text>
</comment>
<evidence type="ECO:0000256" key="2">
    <source>
        <dbReference type="ARBA" id="ARBA00008921"/>
    </source>
</evidence>
<dbReference type="InterPro" id="IPR003961">
    <property type="entry name" value="FN3_dom"/>
</dbReference>
<comment type="subcellular location">
    <subcellularLocation>
        <location evidence="1">Membrane</location>
        <topology evidence="1">Single-pass type I membrane protein</topology>
    </subcellularLocation>
</comment>
<dbReference type="Proteomes" id="UP000314986">
    <property type="component" value="Unassembled WGS sequence"/>
</dbReference>
<protein>
    <submittedName>
        <fullName evidence="14">Interleukin-6 receptor subunit beta-like</fullName>
    </submittedName>
</protein>
<dbReference type="PROSITE" id="PS50853">
    <property type="entry name" value="FN3"/>
    <property type="match status" value="2"/>
</dbReference>
<dbReference type="CDD" id="cd00063">
    <property type="entry name" value="FN3"/>
    <property type="match status" value="2"/>
</dbReference>
<dbReference type="InParanoid" id="A0A4W3K5P4"/>
<feature type="region of interest" description="Disordered" evidence="11">
    <location>
        <begin position="358"/>
        <end position="384"/>
    </location>
</feature>
<dbReference type="InterPro" id="IPR052672">
    <property type="entry name" value="Type1_Cytokine_Rcpt_Type2"/>
</dbReference>
<evidence type="ECO:0000313" key="15">
    <source>
        <dbReference type="Proteomes" id="UP000314986"/>
    </source>
</evidence>
<gene>
    <name evidence="14" type="primary">LOC103177873</name>
</gene>
<keyword evidence="6 12" id="KW-1133">Transmembrane helix</keyword>
<feature type="transmembrane region" description="Helical" evidence="12">
    <location>
        <begin position="253"/>
        <end position="274"/>
    </location>
</feature>
<keyword evidence="9" id="KW-0675">Receptor</keyword>
<feature type="domain" description="Fibronectin type-III" evidence="13">
    <location>
        <begin position="151"/>
        <end position="246"/>
    </location>
</feature>
<keyword evidence="5" id="KW-0677">Repeat</keyword>
<accession>A0A4W3K5P4</accession>
<evidence type="ECO:0000256" key="1">
    <source>
        <dbReference type="ARBA" id="ARBA00004479"/>
    </source>
</evidence>
<keyword evidence="7 12" id="KW-0472">Membrane</keyword>
<reference evidence="14" key="5">
    <citation type="submission" date="2025-09" db="UniProtKB">
        <authorList>
            <consortium name="Ensembl"/>
        </authorList>
    </citation>
    <scope>IDENTIFICATION</scope>
</reference>
<dbReference type="Ensembl" id="ENSCMIT00000047840.1">
    <property type="protein sequence ID" value="ENSCMIP00000047171.1"/>
    <property type="gene ID" value="ENSCMIG00000019354.1"/>
</dbReference>
<reference evidence="15" key="2">
    <citation type="journal article" date="2007" name="PLoS Biol.">
        <title>Survey sequencing and comparative analysis of the elephant shark (Callorhinchus milii) genome.</title>
        <authorList>
            <person name="Venkatesh B."/>
            <person name="Kirkness E.F."/>
            <person name="Loh Y.H."/>
            <person name="Halpern A.L."/>
            <person name="Lee A.P."/>
            <person name="Johnson J."/>
            <person name="Dandona N."/>
            <person name="Viswanathan L.D."/>
            <person name="Tay A."/>
            <person name="Venter J.C."/>
            <person name="Strausberg R.L."/>
            <person name="Brenner S."/>
        </authorList>
    </citation>
    <scope>NUCLEOTIDE SEQUENCE [LARGE SCALE GENOMIC DNA]</scope>
</reference>
<evidence type="ECO:0000256" key="11">
    <source>
        <dbReference type="SAM" id="MobiDB-lite"/>
    </source>
</evidence>
<feature type="domain" description="Fibronectin type-III" evidence="13">
    <location>
        <begin position="1"/>
        <end position="84"/>
    </location>
</feature>
<dbReference type="GO" id="GO:0005886">
    <property type="term" value="C:plasma membrane"/>
    <property type="evidence" value="ECO:0007669"/>
    <property type="project" value="UniProtKB-ARBA"/>
</dbReference>
<dbReference type="InterPro" id="IPR003529">
    <property type="entry name" value="Hematopoietin_rcpt_Gp130_CS"/>
</dbReference>
<dbReference type="InterPro" id="IPR013783">
    <property type="entry name" value="Ig-like_fold"/>
</dbReference>
<sequence>ICLISISFHFNLQEVGVCDANGIILGYRVQVKEKRNQSVIQLNTTKLEHILVLSGKAYTITIIAFNSAGESPESTLTVPAAHQGELAPVQNISASPYGDQLVVEWKSPSSTVNGYVIEWCLAELDNDQCSEQVHWRYEHNTTEQAFVHGPAQGPIVHLKKVGKTDAEFQWDVIPVKEQRGFITNYTIFYKNHSGHGHASNVTVDSASRKYMLTNLRADTLYQVHVMASTAEGGTNSIPIVFKTLQFAKGETEAIAICIFLGILFFAALSLFVYFKHRITKASVSNIPDPANSIHSASSPQSSALSTFSLSQEPEKGGDVTVSNVSVNTLEEEQSHSCDASDSGRNCSSHIEDTALMESNNDQFSSTRVSVRSESSQLLLGNEEN</sequence>
<organism evidence="14 15">
    <name type="scientific">Callorhinchus milii</name>
    <name type="common">Ghost shark</name>
    <dbReference type="NCBI Taxonomy" id="7868"/>
    <lineage>
        <taxon>Eukaryota</taxon>
        <taxon>Metazoa</taxon>
        <taxon>Chordata</taxon>
        <taxon>Craniata</taxon>
        <taxon>Vertebrata</taxon>
        <taxon>Chondrichthyes</taxon>
        <taxon>Holocephali</taxon>
        <taxon>Chimaeriformes</taxon>
        <taxon>Callorhinchidae</taxon>
        <taxon>Callorhinchus</taxon>
    </lineage>
</organism>
<evidence type="ECO:0000256" key="8">
    <source>
        <dbReference type="ARBA" id="ARBA00023157"/>
    </source>
</evidence>
<dbReference type="Pfam" id="PF00041">
    <property type="entry name" value="fn3"/>
    <property type="match status" value="1"/>
</dbReference>
<evidence type="ECO:0000256" key="5">
    <source>
        <dbReference type="ARBA" id="ARBA00022737"/>
    </source>
</evidence>